<reference evidence="2" key="2">
    <citation type="journal article" date="2015" name="Data Brief">
        <title>Shoot transcriptome of the giant reed, Arundo donax.</title>
        <authorList>
            <person name="Barrero R.A."/>
            <person name="Guerrero F.D."/>
            <person name="Moolhuijzen P."/>
            <person name="Goolsby J.A."/>
            <person name="Tidwell J."/>
            <person name="Bellgard S.E."/>
            <person name="Bellgard M.I."/>
        </authorList>
    </citation>
    <scope>NUCLEOTIDE SEQUENCE</scope>
    <source>
        <tissue evidence="2">Shoot tissue taken approximately 20 cm above the soil surface</tissue>
    </source>
</reference>
<accession>A0A0A9CN49</accession>
<reference evidence="2" key="1">
    <citation type="submission" date="2014-09" db="EMBL/GenBank/DDBJ databases">
        <authorList>
            <person name="Magalhaes I.L.F."/>
            <person name="Oliveira U."/>
            <person name="Santos F.R."/>
            <person name="Vidigal T.H.D.A."/>
            <person name="Brescovit A.D."/>
            <person name="Santos A.J."/>
        </authorList>
    </citation>
    <scope>NUCLEOTIDE SEQUENCE</scope>
    <source>
        <tissue evidence="2">Shoot tissue taken approximately 20 cm above the soil surface</tissue>
    </source>
</reference>
<protein>
    <submittedName>
        <fullName evidence="2">Uncharacterized protein</fullName>
    </submittedName>
</protein>
<proteinExistence type="predicted"/>
<organism evidence="2">
    <name type="scientific">Arundo donax</name>
    <name type="common">Giant reed</name>
    <name type="synonym">Donax arundinaceus</name>
    <dbReference type="NCBI Taxonomy" id="35708"/>
    <lineage>
        <taxon>Eukaryota</taxon>
        <taxon>Viridiplantae</taxon>
        <taxon>Streptophyta</taxon>
        <taxon>Embryophyta</taxon>
        <taxon>Tracheophyta</taxon>
        <taxon>Spermatophyta</taxon>
        <taxon>Magnoliopsida</taxon>
        <taxon>Liliopsida</taxon>
        <taxon>Poales</taxon>
        <taxon>Poaceae</taxon>
        <taxon>PACMAD clade</taxon>
        <taxon>Arundinoideae</taxon>
        <taxon>Arundineae</taxon>
        <taxon>Arundo</taxon>
    </lineage>
</organism>
<keyword evidence="1" id="KW-1133">Transmembrane helix</keyword>
<keyword evidence="1" id="KW-0472">Membrane</keyword>
<keyword evidence="1" id="KW-0812">Transmembrane</keyword>
<feature type="transmembrane region" description="Helical" evidence="1">
    <location>
        <begin position="12"/>
        <end position="37"/>
    </location>
</feature>
<feature type="transmembrane region" description="Helical" evidence="1">
    <location>
        <begin position="57"/>
        <end position="74"/>
    </location>
</feature>
<evidence type="ECO:0000313" key="2">
    <source>
        <dbReference type="EMBL" id="JAD77714.1"/>
    </source>
</evidence>
<evidence type="ECO:0000256" key="1">
    <source>
        <dbReference type="SAM" id="Phobius"/>
    </source>
</evidence>
<dbReference type="AlphaFoldDB" id="A0A0A9CN49"/>
<sequence length="146" mass="16611">MVAAAMGIPRGRCLVFLAAFGSHLLVLTWLVSFLHIFEALPRYLAVQNAFGRRILIEYPYALVFLSLLLMLWLFHREAVAEAEAEADEMRVEQTMPVRIRSLVLHDAHLHVLRLQHAHLHAHLQHACYSSGIGLRLQKLSNADLEL</sequence>
<dbReference type="EMBL" id="GBRH01220181">
    <property type="protein sequence ID" value="JAD77714.1"/>
    <property type="molecule type" value="Transcribed_RNA"/>
</dbReference>
<name>A0A0A9CN49_ARUDO</name>